<organism evidence="1">
    <name type="scientific">marine sediment metagenome</name>
    <dbReference type="NCBI Taxonomy" id="412755"/>
    <lineage>
        <taxon>unclassified sequences</taxon>
        <taxon>metagenomes</taxon>
        <taxon>ecological metagenomes</taxon>
    </lineage>
</organism>
<dbReference type="AlphaFoldDB" id="A0A0F9ESY5"/>
<name>A0A0F9ESY5_9ZZZZ</name>
<dbReference type="InterPro" id="IPR011990">
    <property type="entry name" value="TPR-like_helical_dom_sf"/>
</dbReference>
<dbReference type="EMBL" id="LAZR01035649">
    <property type="protein sequence ID" value="KKL26948.1"/>
    <property type="molecule type" value="Genomic_DNA"/>
</dbReference>
<dbReference type="PROSITE" id="PS50005">
    <property type="entry name" value="TPR"/>
    <property type="match status" value="1"/>
</dbReference>
<comment type="caution">
    <text evidence="1">The sequence shown here is derived from an EMBL/GenBank/DDBJ whole genome shotgun (WGS) entry which is preliminary data.</text>
</comment>
<accession>A0A0F9ESY5</accession>
<dbReference type="SMART" id="SM00028">
    <property type="entry name" value="TPR"/>
    <property type="match status" value="2"/>
</dbReference>
<sequence length="124" mass="13459">MKRTAWIVLAVLVAGVAGPGCGGPAAPDELVNLAVADLQTGRIDRARAMLTRALDQSPSHARALFYMGRLHHAEKFYEQAVYYYQCCLDADPGYVAARTHLAEAQKLAGAAGDKLRFIPDPLEY</sequence>
<dbReference type="Gene3D" id="1.25.40.10">
    <property type="entry name" value="Tetratricopeptide repeat domain"/>
    <property type="match status" value="1"/>
</dbReference>
<dbReference type="SUPFAM" id="SSF48452">
    <property type="entry name" value="TPR-like"/>
    <property type="match status" value="1"/>
</dbReference>
<gene>
    <name evidence="1" type="ORF">LCGC14_2390130</name>
</gene>
<reference evidence="1" key="1">
    <citation type="journal article" date="2015" name="Nature">
        <title>Complex archaea that bridge the gap between prokaryotes and eukaryotes.</title>
        <authorList>
            <person name="Spang A."/>
            <person name="Saw J.H."/>
            <person name="Jorgensen S.L."/>
            <person name="Zaremba-Niedzwiedzka K."/>
            <person name="Martijn J."/>
            <person name="Lind A.E."/>
            <person name="van Eijk R."/>
            <person name="Schleper C."/>
            <person name="Guy L."/>
            <person name="Ettema T.J."/>
        </authorList>
    </citation>
    <scope>NUCLEOTIDE SEQUENCE</scope>
</reference>
<protein>
    <submittedName>
        <fullName evidence="1">Uncharacterized protein</fullName>
    </submittedName>
</protein>
<dbReference type="InterPro" id="IPR019734">
    <property type="entry name" value="TPR_rpt"/>
</dbReference>
<evidence type="ECO:0000313" key="1">
    <source>
        <dbReference type="EMBL" id="KKL26948.1"/>
    </source>
</evidence>
<dbReference type="Pfam" id="PF13432">
    <property type="entry name" value="TPR_16"/>
    <property type="match status" value="1"/>
</dbReference>
<proteinExistence type="predicted"/>